<dbReference type="AlphaFoldDB" id="A0A369B398"/>
<dbReference type="Proteomes" id="UP000288197">
    <property type="component" value="Unassembled WGS sequence"/>
</dbReference>
<keyword evidence="1" id="KW-0472">Membrane</keyword>
<dbReference type="RefSeq" id="WP_086341592.1">
    <property type="nucleotide sequence ID" value="NZ_CP081459.1"/>
</dbReference>
<comment type="caution">
    <text evidence="2">The sequence shown here is derived from an EMBL/GenBank/DDBJ whole genome shotgun (WGS) entry which is preliminary data.</text>
</comment>
<name>A0A369B398_9ENTE</name>
<evidence type="ECO:0000313" key="3">
    <source>
        <dbReference type="EMBL" id="RSU02763.1"/>
    </source>
</evidence>
<evidence type="ECO:0000313" key="2">
    <source>
        <dbReference type="EMBL" id="NKC67783.1"/>
    </source>
</evidence>
<keyword evidence="1" id="KW-0812">Transmembrane</keyword>
<dbReference type="InterPro" id="IPR007165">
    <property type="entry name" value="Phage_holin_4_2"/>
</dbReference>
<reference evidence="2 5" key="2">
    <citation type="submission" date="2020-03" db="EMBL/GenBank/DDBJ databases">
        <title>Bacterial samples isolated from urine from healthy bovine heifers (Gyr breed).</title>
        <authorList>
            <person name="Giannattasio-Ferraz S."/>
            <person name="Maskeri L."/>
            <person name="Penido A."/>
            <person name="Barbosa-Stancioli E.F."/>
            <person name="Putonti C."/>
        </authorList>
    </citation>
    <scope>NUCLEOTIDE SEQUENCE [LARGE SCALE GENOMIC DNA]</scope>
    <source>
        <strain evidence="2 5">UFMG-H7</strain>
    </source>
</reference>
<organism evidence="2 5">
    <name type="scientific">Vagococcus fluvialis</name>
    <dbReference type="NCBI Taxonomy" id="2738"/>
    <lineage>
        <taxon>Bacteria</taxon>
        <taxon>Bacillati</taxon>
        <taxon>Bacillota</taxon>
        <taxon>Bacilli</taxon>
        <taxon>Lactobacillales</taxon>
        <taxon>Enterococcaceae</taxon>
        <taxon>Vagococcus</taxon>
    </lineage>
</organism>
<dbReference type="GeneID" id="63146142"/>
<evidence type="ECO:0000313" key="4">
    <source>
        <dbReference type="Proteomes" id="UP000288197"/>
    </source>
</evidence>
<sequence length="118" mass="13014">MSYLQRLVVNTLAFISLSVLFPTKFYVSSFVIAIVASVVLSILNMIVKPILHFFSLPITLITFGLFSFVINAAILQMTSKLVGETNFAFSSFGSAVLIAVIMSIINSIVTDHNESKYR</sequence>
<dbReference type="Proteomes" id="UP000521358">
    <property type="component" value="Unassembled WGS sequence"/>
</dbReference>
<reference evidence="3 4" key="1">
    <citation type="submission" date="2017-05" db="EMBL/GenBank/DDBJ databases">
        <title>Vagococcus spp. assemblies.</title>
        <authorList>
            <person name="Gulvik C.A."/>
        </authorList>
    </citation>
    <scope>NUCLEOTIDE SEQUENCE [LARGE SCALE GENOMIC DNA]</scope>
    <source>
        <strain evidence="3 4">NCFB 2497</strain>
    </source>
</reference>
<proteinExistence type="predicted"/>
<dbReference type="Pfam" id="PF04020">
    <property type="entry name" value="Phage_holin_4_2"/>
    <property type="match status" value="1"/>
</dbReference>
<dbReference type="EMBL" id="JAAVMB010000006">
    <property type="protein sequence ID" value="NKC67783.1"/>
    <property type="molecule type" value="Genomic_DNA"/>
</dbReference>
<dbReference type="EMBL" id="NGJX01000004">
    <property type="protein sequence ID" value="RSU02763.1"/>
    <property type="molecule type" value="Genomic_DNA"/>
</dbReference>
<accession>A0A369B398</accession>
<keyword evidence="1" id="KW-1133">Transmembrane helix</keyword>
<feature type="transmembrane region" description="Helical" evidence="1">
    <location>
        <begin position="87"/>
        <end position="109"/>
    </location>
</feature>
<dbReference type="PANTHER" id="PTHR37309:SF1">
    <property type="entry name" value="SLR0284 PROTEIN"/>
    <property type="match status" value="1"/>
</dbReference>
<evidence type="ECO:0000256" key="1">
    <source>
        <dbReference type="SAM" id="Phobius"/>
    </source>
</evidence>
<dbReference type="PANTHER" id="PTHR37309">
    <property type="entry name" value="SLR0284 PROTEIN"/>
    <property type="match status" value="1"/>
</dbReference>
<evidence type="ECO:0000313" key="5">
    <source>
        <dbReference type="Proteomes" id="UP000521358"/>
    </source>
</evidence>
<keyword evidence="4" id="KW-1185">Reference proteome</keyword>
<feature type="transmembrane region" description="Helical" evidence="1">
    <location>
        <begin position="29"/>
        <end position="47"/>
    </location>
</feature>
<protein>
    <submittedName>
        <fullName evidence="2">Phage holin family protein</fullName>
    </submittedName>
</protein>
<gene>
    <name evidence="3" type="ORF">CBF32_05710</name>
    <name evidence="2" type="ORF">HED35_06775</name>
</gene>
<dbReference type="OrthoDB" id="7205479at2"/>
<feature type="transmembrane region" description="Helical" evidence="1">
    <location>
        <begin position="54"/>
        <end position="75"/>
    </location>
</feature>